<dbReference type="RefSeq" id="WP_038086681.1">
    <property type="nucleotide sequence ID" value="NZ_JMIR01000009.1"/>
</dbReference>
<keyword evidence="1" id="KW-1133">Transmembrane helix</keyword>
<keyword evidence="1" id="KW-0472">Membrane</keyword>
<dbReference type="OrthoDB" id="2381371at2"/>
<evidence type="ECO:0000256" key="1">
    <source>
        <dbReference type="SAM" id="Phobius"/>
    </source>
</evidence>
<dbReference type="STRING" id="1157490.EL26_08785"/>
<name>A0A074LNL2_9BACL</name>
<keyword evidence="1" id="KW-0812">Transmembrane</keyword>
<protein>
    <submittedName>
        <fullName evidence="2">Uncharacterized protein</fullName>
    </submittedName>
</protein>
<comment type="caution">
    <text evidence="2">The sequence shown here is derived from an EMBL/GenBank/DDBJ whole genome shotgun (WGS) entry which is preliminary data.</text>
</comment>
<dbReference type="Proteomes" id="UP000027931">
    <property type="component" value="Unassembled WGS sequence"/>
</dbReference>
<dbReference type="EMBL" id="JMIR01000009">
    <property type="protein sequence ID" value="KEO83736.1"/>
    <property type="molecule type" value="Genomic_DNA"/>
</dbReference>
<dbReference type="eggNOG" id="ENOG502ZSN1">
    <property type="taxonomic scope" value="Bacteria"/>
</dbReference>
<organism evidence="2 3">
    <name type="scientific">Tumebacillus flagellatus</name>
    <dbReference type="NCBI Taxonomy" id="1157490"/>
    <lineage>
        <taxon>Bacteria</taxon>
        <taxon>Bacillati</taxon>
        <taxon>Bacillota</taxon>
        <taxon>Bacilli</taxon>
        <taxon>Bacillales</taxon>
        <taxon>Alicyclobacillaceae</taxon>
        <taxon>Tumebacillus</taxon>
    </lineage>
</organism>
<evidence type="ECO:0000313" key="2">
    <source>
        <dbReference type="EMBL" id="KEO83736.1"/>
    </source>
</evidence>
<feature type="transmembrane region" description="Helical" evidence="1">
    <location>
        <begin position="70"/>
        <end position="88"/>
    </location>
</feature>
<accession>A0A074LNL2</accession>
<reference evidence="2 3" key="1">
    <citation type="journal article" date="2013" name="Int. J. Syst. Evol. Microbiol.">
        <title>Tumebacillus flagellatus sp. nov., an alpha-amylase/pullulanase-producing bacterium isolated from cassava wastewater.</title>
        <authorList>
            <person name="Wang Q."/>
            <person name="Xie N."/>
            <person name="Qin Y."/>
            <person name="Shen N."/>
            <person name="Zhu J."/>
            <person name="Mi H."/>
            <person name="Huang R."/>
        </authorList>
    </citation>
    <scope>NUCLEOTIDE SEQUENCE [LARGE SCALE GENOMIC DNA]</scope>
    <source>
        <strain evidence="2 3">GST4</strain>
    </source>
</reference>
<proteinExistence type="predicted"/>
<gene>
    <name evidence="2" type="ORF">EL26_08785</name>
</gene>
<keyword evidence="3" id="KW-1185">Reference proteome</keyword>
<feature type="transmembrane region" description="Helical" evidence="1">
    <location>
        <begin position="40"/>
        <end position="58"/>
    </location>
</feature>
<dbReference type="AlphaFoldDB" id="A0A074LNL2"/>
<sequence length="120" mass="14122">MDEHYGKRLGFLKKLHRYYSEKTDEELLYIRAQLVREQHMLGNVALLASTTPIVFLIFGAQLGKYFPHDSVSWVVAVVVCILIIVWSINHNFRKKSRVHLDLFLIEEIQKQRSQKSQRPV</sequence>
<evidence type="ECO:0000313" key="3">
    <source>
        <dbReference type="Proteomes" id="UP000027931"/>
    </source>
</evidence>